<dbReference type="PANTHER" id="PTHR10057">
    <property type="entry name" value="PERIPHERAL-TYPE BENZODIAZEPINE RECEPTOR"/>
    <property type="match status" value="1"/>
</dbReference>
<keyword evidence="4 6" id="KW-1133">Transmembrane helix</keyword>
<dbReference type="GeneID" id="14309443"/>
<gene>
    <name evidence="7" type="ordered locus">Metfor_2050</name>
</gene>
<evidence type="ECO:0000256" key="3">
    <source>
        <dbReference type="ARBA" id="ARBA00022692"/>
    </source>
</evidence>
<dbReference type="GO" id="GO:0016020">
    <property type="term" value="C:membrane"/>
    <property type="evidence" value="ECO:0007669"/>
    <property type="project" value="UniProtKB-SubCell"/>
</dbReference>
<dbReference type="OrthoDB" id="212929at2157"/>
<organism evidence="7 8">
    <name type="scientific">Methanoregula formicica (strain DSM 22288 / NBRC 105244 / SMSP)</name>
    <dbReference type="NCBI Taxonomy" id="593750"/>
    <lineage>
        <taxon>Archaea</taxon>
        <taxon>Methanobacteriati</taxon>
        <taxon>Methanobacteriota</taxon>
        <taxon>Stenosarchaea group</taxon>
        <taxon>Methanomicrobia</taxon>
        <taxon>Methanomicrobiales</taxon>
        <taxon>Methanoregulaceae</taxon>
        <taxon>Methanoregula</taxon>
    </lineage>
</organism>
<feature type="transmembrane region" description="Helical" evidence="6">
    <location>
        <begin position="86"/>
        <end position="106"/>
    </location>
</feature>
<reference evidence="7 8" key="2">
    <citation type="journal article" date="2014" name="Genome Announc.">
        <title>Complete Genome Sequence of Methanoregula formicica SMSPT, a Mesophilic Hydrogenotrophic Methanogen Isolated from a Methanogenic Upflow Anaerobic Sludge Blanket Reactor.</title>
        <authorList>
            <person name="Yamamoto K."/>
            <person name="Tamaki H."/>
            <person name="Cadillo-Quiroz H."/>
            <person name="Imachi H."/>
            <person name="Kyrpides N."/>
            <person name="Woyke T."/>
            <person name="Goodwin L."/>
            <person name="Zinder S.H."/>
            <person name="Kamagata Y."/>
            <person name="Liu W.T."/>
        </authorList>
    </citation>
    <scope>NUCLEOTIDE SEQUENCE [LARGE SCALE GENOMIC DNA]</scope>
    <source>
        <strain evidence="8">DSM 22288 / NBRC 105244 / SMSP</strain>
    </source>
</reference>
<dbReference type="Pfam" id="PF03073">
    <property type="entry name" value="TspO_MBR"/>
    <property type="match status" value="1"/>
</dbReference>
<accession>L0HIC0</accession>
<dbReference type="STRING" id="593750.Metfor_2050"/>
<feature type="transmembrane region" description="Helical" evidence="6">
    <location>
        <begin position="12"/>
        <end position="33"/>
    </location>
</feature>
<evidence type="ECO:0000256" key="1">
    <source>
        <dbReference type="ARBA" id="ARBA00004141"/>
    </source>
</evidence>
<keyword evidence="8" id="KW-1185">Reference proteome</keyword>
<dbReference type="KEGG" id="mfo:Metfor_2050"/>
<dbReference type="GO" id="GO:0033013">
    <property type="term" value="P:tetrapyrrole metabolic process"/>
    <property type="evidence" value="ECO:0007669"/>
    <property type="project" value="UniProtKB-ARBA"/>
</dbReference>
<keyword evidence="5 6" id="KW-0472">Membrane</keyword>
<protein>
    <submittedName>
        <fullName evidence="7">Tryptophan-rich sensory protein</fullName>
    </submittedName>
</protein>
<evidence type="ECO:0000313" key="8">
    <source>
        <dbReference type="Proteomes" id="UP000010824"/>
    </source>
</evidence>
<feature type="transmembrane region" description="Helical" evidence="6">
    <location>
        <begin position="140"/>
        <end position="163"/>
    </location>
</feature>
<evidence type="ECO:0000256" key="6">
    <source>
        <dbReference type="SAM" id="Phobius"/>
    </source>
</evidence>
<dbReference type="Gene3D" id="1.20.1260.100">
    <property type="entry name" value="TspO/MBR protein"/>
    <property type="match status" value="1"/>
</dbReference>
<dbReference type="PANTHER" id="PTHR10057:SF0">
    <property type="entry name" value="TRANSLOCATOR PROTEIN"/>
    <property type="match status" value="1"/>
</dbReference>
<dbReference type="EMBL" id="CP003167">
    <property type="protein sequence ID" value="AGB03063.1"/>
    <property type="molecule type" value="Genomic_DNA"/>
</dbReference>
<feature type="transmembrane region" description="Helical" evidence="6">
    <location>
        <begin position="112"/>
        <end position="133"/>
    </location>
</feature>
<name>L0HIC0_METFS</name>
<evidence type="ECO:0000313" key="7">
    <source>
        <dbReference type="EMBL" id="AGB03063.1"/>
    </source>
</evidence>
<dbReference type="AlphaFoldDB" id="L0HIC0"/>
<dbReference type="Proteomes" id="UP000010824">
    <property type="component" value="Chromosome"/>
</dbReference>
<reference evidence="8" key="1">
    <citation type="submission" date="2011-12" db="EMBL/GenBank/DDBJ databases">
        <title>Complete sequence of Methanoregula formicicum SMSP.</title>
        <authorList>
            <person name="Lucas S."/>
            <person name="Han J."/>
            <person name="Lapidus A."/>
            <person name="Cheng J.-F."/>
            <person name="Goodwin L."/>
            <person name="Pitluck S."/>
            <person name="Peters L."/>
            <person name="Ovchinnikova G."/>
            <person name="Teshima H."/>
            <person name="Detter J.C."/>
            <person name="Han C."/>
            <person name="Tapia R."/>
            <person name="Land M."/>
            <person name="Hauser L."/>
            <person name="Kyrpides N."/>
            <person name="Ivanova N."/>
            <person name="Pagani I."/>
            <person name="Imachi H."/>
            <person name="Tamaki H."/>
            <person name="Sekiguchi Y."/>
            <person name="Kamagata Y."/>
            <person name="Cadillo-Quiroz H."/>
            <person name="Zinder S."/>
            <person name="Liu W.-T."/>
            <person name="Woyke T."/>
        </authorList>
    </citation>
    <scope>NUCLEOTIDE SEQUENCE [LARGE SCALE GENOMIC DNA]</scope>
    <source>
        <strain evidence="8">DSM 22288 / NBRC 105244 / SMSP</strain>
    </source>
</reference>
<dbReference type="InParanoid" id="L0HIC0"/>
<comment type="subcellular location">
    <subcellularLocation>
        <location evidence="1">Membrane</location>
        <topology evidence="1">Multi-pass membrane protein</topology>
    </subcellularLocation>
</comment>
<dbReference type="FunFam" id="1.20.1260.100:FF:000001">
    <property type="entry name" value="translocator protein 2"/>
    <property type="match status" value="1"/>
</dbReference>
<evidence type="ECO:0000256" key="2">
    <source>
        <dbReference type="ARBA" id="ARBA00007524"/>
    </source>
</evidence>
<proteinExistence type="inferred from homology"/>
<dbReference type="RefSeq" id="WP_015286026.1">
    <property type="nucleotide sequence ID" value="NC_019943.1"/>
</dbReference>
<keyword evidence="3 6" id="KW-0812">Transmembrane</keyword>
<dbReference type="InterPro" id="IPR004307">
    <property type="entry name" value="TspO_MBR"/>
</dbReference>
<sequence length="165" mass="18364" precursor="true">MEFSSHLKGPALLRLVAAILFCEIAGSLGSVVTTPAPGSWYSSLIKPFFAPPAWVFAPVWVTLFALMGIALFLVWELGIEKPDVRFAVGIFGVQFFLNVIWSFLFFGLRSPLLGLIDIIILWWLILATIVVFYRVRKGAAYLLIPYIAWVSIATVLNASIYLLNP</sequence>
<dbReference type="eggNOG" id="arCOG04434">
    <property type="taxonomic scope" value="Archaea"/>
</dbReference>
<dbReference type="HOGENOM" id="CLU_091805_2_0_2"/>
<dbReference type="CDD" id="cd15904">
    <property type="entry name" value="TSPO_MBR"/>
    <property type="match status" value="1"/>
</dbReference>
<evidence type="ECO:0000256" key="4">
    <source>
        <dbReference type="ARBA" id="ARBA00022989"/>
    </source>
</evidence>
<evidence type="ECO:0000256" key="5">
    <source>
        <dbReference type="ARBA" id="ARBA00023136"/>
    </source>
</evidence>
<feature type="transmembrane region" description="Helical" evidence="6">
    <location>
        <begin position="53"/>
        <end position="74"/>
    </location>
</feature>
<dbReference type="PIRSF" id="PIRSF005859">
    <property type="entry name" value="PBR"/>
    <property type="match status" value="1"/>
</dbReference>
<comment type="similarity">
    <text evidence="2">Belongs to the TspO/BZRP family.</text>
</comment>
<dbReference type="InterPro" id="IPR038330">
    <property type="entry name" value="TspO/MBR-related_sf"/>
</dbReference>